<reference evidence="2 3" key="1">
    <citation type="submission" date="2018-06" db="EMBL/GenBank/DDBJ databases">
        <title>Streptacidiphilus pinicola sp. nov., isolated from pine grove soil.</title>
        <authorList>
            <person name="Roh S.G."/>
            <person name="Park S."/>
            <person name="Kim M.-K."/>
            <person name="Yun B.-R."/>
            <person name="Park J."/>
            <person name="Kim M.J."/>
            <person name="Kim Y.S."/>
            <person name="Kim S.B."/>
        </authorList>
    </citation>
    <scope>NUCLEOTIDE SEQUENCE [LARGE SCALE GENOMIC DNA]</scope>
    <source>
        <strain evidence="2 3">MMS16-CNU450</strain>
    </source>
</reference>
<keyword evidence="1" id="KW-0472">Membrane</keyword>
<accession>A0A2X0IQA4</accession>
<dbReference type="InterPro" id="IPR016024">
    <property type="entry name" value="ARM-type_fold"/>
</dbReference>
<keyword evidence="1" id="KW-1133">Transmembrane helix</keyword>
<feature type="transmembrane region" description="Helical" evidence="1">
    <location>
        <begin position="6"/>
        <end position="28"/>
    </location>
</feature>
<evidence type="ECO:0008006" key="4">
    <source>
        <dbReference type="Google" id="ProtNLM"/>
    </source>
</evidence>
<evidence type="ECO:0000313" key="3">
    <source>
        <dbReference type="Proteomes" id="UP000248889"/>
    </source>
</evidence>
<evidence type="ECO:0000256" key="1">
    <source>
        <dbReference type="SAM" id="Phobius"/>
    </source>
</evidence>
<dbReference type="Gene3D" id="1.25.10.10">
    <property type="entry name" value="Leucine-rich Repeat Variant"/>
    <property type="match status" value="2"/>
</dbReference>
<protein>
    <recommendedName>
        <fullName evidence="4">HEAT repeat domain-containing protein</fullName>
    </recommendedName>
</protein>
<dbReference type="AlphaFoldDB" id="A0A2X0IQA4"/>
<evidence type="ECO:0000313" key="2">
    <source>
        <dbReference type="EMBL" id="RAG85733.1"/>
    </source>
</evidence>
<dbReference type="SMART" id="SM00567">
    <property type="entry name" value="EZ_HEAT"/>
    <property type="match status" value="5"/>
</dbReference>
<keyword evidence="3" id="KW-1185">Reference proteome</keyword>
<sequence length="368" mass="37936">MSSLGLLDVAAGVLAVAGAVLLAVLVGLRVRRQVRQVRAERAAEPHRARLLALLCAEDDERAGILDTLAELDDHSWTALEPVAQVFLGKVTGQASSSLVELFERRGLAERAMSDLGREGRIRRARAAETLGQLRHQAAVGALLPLLRDADPDLRVVAARALGRMGDASAVPALLGALHGRFAVPPSVVVLALTALGPDSQPLVAEGLDASQPLVRAVAVEVLGAVGATAWAPRIALALTTDPHPEVQIRAARALGSLGAPQALEPLLDALGPDRPESLRAVAAGSLGRLGDPGVAGRLGELLGDPVPRVAATAARSMARLGQGGEWELRRVLGGIHGDRAARQAGAALAQAAISKGRARPAGDPTVET</sequence>
<dbReference type="Pfam" id="PF13646">
    <property type="entry name" value="HEAT_2"/>
    <property type="match status" value="2"/>
</dbReference>
<dbReference type="EMBL" id="QKYN01000037">
    <property type="protein sequence ID" value="RAG85733.1"/>
    <property type="molecule type" value="Genomic_DNA"/>
</dbReference>
<dbReference type="GO" id="GO:0016491">
    <property type="term" value="F:oxidoreductase activity"/>
    <property type="evidence" value="ECO:0007669"/>
    <property type="project" value="TreeGrafter"/>
</dbReference>
<gene>
    <name evidence="2" type="ORF">DN069_09485</name>
</gene>
<dbReference type="RefSeq" id="WP_111500435.1">
    <property type="nucleotide sequence ID" value="NZ_QKYN01000037.1"/>
</dbReference>
<organism evidence="2 3">
    <name type="scientific">Streptacidiphilus pinicola</name>
    <dbReference type="NCBI Taxonomy" id="2219663"/>
    <lineage>
        <taxon>Bacteria</taxon>
        <taxon>Bacillati</taxon>
        <taxon>Actinomycetota</taxon>
        <taxon>Actinomycetes</taxon>
        <taxon>Kitasatosporales</taxon>
        <taxon>Streptomycetaceae</taxon>
        <taxon>Streptacidiphilus</taxon>
    </lineage>
</organism>
<dbReference type="Proteomes" id="UP000248889">
    <property type="component" value="Unassembled WGS sequence"/>
</dbReference>
<name>A0A2X0IQA4_9ACTN</name>
<dbReference type="InterPro" id="IPR011989">
    <property type="entry name" value="ARM-like"/>
</dbReference>
<comment type="caution">
    <text evidence="2">The sequence shown here is derived from an EMBL/GenBank/DDBJ whole genome shotgun (WGS) entry which is preliminary data.</text>
</comment>
<proteinExistence type="predicted"/>
<dbReference type="PANTHER" id="PTHR12697:SF5">
    <property type="entry name" value="DEOXYHYPUSINE HYDROXYLASE"/>
    <property type="match status" value="1"/>
</dbReference>
<dbReference type="SUPFAM" id="SSF48371">
    <property type="entry name" value="ARM repeat"/>
    <property type="match status" value="1"/>
</dbReference>
<keyword evidence="1" id="KW-0812">Transmembrane</keyword>
<dbReference type="OrthoDB" id="3884680at2"/>
<dbReference type="PANTHER" id="PTHR12697">
    <property type="entry name" value="PBS LYASE HEAT-LIKE PROTEIN"/>
    <property type="match status" value="1"/>
</dbReference>
<dbReference type="InterPro" id="IPR004155">
    <property type="entry name" value="PBS_lyase_HEAT"/>
</dbReference>